<proteinExistence type="predicted"/>
<gene>
    <name evidence="2" type="primary">LOC110705265</name>
</gene>
<dbReference type="PANTHER" id="PTHR31509">
    <property type="entry name" value="BPS1-LIKE PROTEIN"/>
    <property type="match status" value="1"/>
</dbReference>
<dbReference type="SMR" id="A0A803LC34"/>
<keyword evidence="3" id="KW-1185">Reference proteome</keyword>
<dbReference type="OMA" id="WELASME"/>
<dbReference type="AlphaFoldDB" id="A0A803LC34"/>
<organism evidence="2 3">
    <name type="scientific">Chenopodium quinoa</name>
    <name type="common">Quinoa</name>
    <dbReference type="NCBI Taxonomy" id="63459"/>
    <lineage>
        <taxon>Eukaryota</taxon>
        <taxon>Viridiplantae</taxon>
        <taxon>Streptophyta</taxon>
        <taxon>Embryophyta</taxon>
        <taxon>Tracheophyta</taxon>
        <taxon>Spermatophyta</taxon>
        <taxon>Magnoliopsida</taxon>
        <taxon>eudicotyledons</taxon>
        <taxon>Gunneridae</taxon>
        <taxon>Pentapetalae</taxon>
        <taxon>Caryophyllales</taxon>
        <taxon>Chenopodiaceae</taxon>
        <taxon>Chenopodioideae</taxon>
        <taxon>Atripliceae</taxon>
        <taxon>Chenopodium</taxon>
    </lineage>
</organism>
<feature type="coiled-coil region" evidence="1">
    <location>
        <begin position="238"/>
        <end position="265"/>
    </location>
</feature>
<dbReference type="GeneID" id="110705265"/>
<sequence>MVLFTKRSTKFPRKSDPKLDNSQSVALKSFQSYLSESLNRLLSDKRYGSLSWFIPCFKFLQDKNRAFAKLVKDLDYPLSKWKGNLAEDYLSHTLNMLDALNSISSSISHLGISRLTLCHAVSLIPNSPSSALHHLKPIKPRKFEAGNCKKKGVESFNCDKERVIYEAMVKSKGIDLAISRVCLCGLSEGSEDHLGLLNSAEFEGFDLGFAENLMVKEIEEVNVAVKEIEADLIEGISCSKKKLDAEELKKMLGKLENLLELVNKEVNCFFSEVLAKRSELIDCLRLSKSSS</sequence>
<dbReference type="Gramene" id="AUR62009423-RA">
    <property type="protein sequence ID" value="AUR62009423-RA:cds"/>
    <property type="gene ID" value="AUR62009423"/>
</dbReference>
<evidence type="ECO:0000256" key="1">
    <source>
        <dbReference type="SAM" id="Coils"/>
    </source>
</evidence>
<accession>A0A803LC34</accession>
<evidence type="ECO:0000313" key="3">
    <source>
        <dbReference type="Proteomes" id="UP000596660"/>
    </source>
</evidence>
<dbReference type="Proteomes" id="UP000596660">
    <property type="component" value="Unplaced"/>
</dbReference>
<reference evidence="2" key="1">
    <citation type="journal article" date="2017" name="Nature">
        <title>The genome of Chenopodium quinoa.</title>
        <authorList>
            <person name="Jarvis D.E."/>
            <person name="Ho Y.S."/>
            <person name="Lightfoot D.J."/>
            <person name="Schmoeckel S.M."/>
            <person name="Li B."/>
            <person name="Borm T.J.A."/>
            <person name="Ohyanagi H."/>
            <person name="Mineta K."/>
            <person name="Michell C.T."/>
            <person name="Saber N."/>
            <person name="Kharbatia N.M."/>
            <person name="Rupper R.R."/>
            <person name="Sharp A.R."/>
            <person name="Dally N."/>
            <person name="Boughton B.A."/>
            <person name="Woo Y.H."/>
            <person name="Gao G."/>
            <person name="Schijlen E.G.W.M."/>
            <person name="Guo X."/>
            <person name="Momin A.A."/>
            <person name="Negrao S."/>
            <person name="Al-Babili S."/>
            <person name="Gehring C."/>
            <person name="Roessner U."/>
            <person name="Jung C."/>
            <person name="Murphy K."/>
            <person name="Arold S.T."/>
            <person name="Gojobori T."/>
            <person name="van der Linden C.G."/>
            <person name="van Loo E.N."/>
            <person name="Jellen E.N."/>
            <person name="Maughan P.J."/>
            <person name="Tester M."/>
        </authorList>
    </citation>
    <scope>NUCLEOTIDE SEQUENCE [LARGE SCALE GENOMIC DNA]</scope>
    <source>
        <strain evidence="2">cv. PI 614886</strain>
    </source>
</reference>
<dbReference type="RefSeq" id="XP_021738800.1">
    <property type="nucleotide sequence ID" value="XM_021883108.1"/>
</dbReference>
<protein>
    <submittedName>
        <fullName evidence="2">Uncharacterized protein</fullName>
    </submittedName>
</protein>
<keyword evidence="1" id="KW-0175">Coiled coil</keyword>
<evidence type="ECO:0000313" key="2">
    <source>
        <dbReference type="EnsemblPlants" id="AUR62009423-RA:cds"/>
    </source>
</evidence>
<dbReference type="OrthoDB" id="985898at2759"/>
<reference evidence="2" key="2">
    <citation type="submission" date="2021-03" db="UniProtKB">
        <authorList>
            <consortium name="EnsemblPlants"/>
        </authorList>
    </citation>
    <scope>IDENTIFICATION</scope>
</reference>
<dbReference type="KEGG" id="cqi:110705265"/>
<dbReference type="EnsemblPlants" id="AUR62009423-RA">
    <property type="protein sequence ID" value="AUR62009423-RA:cds"/>
    <property type="gene ID" value="AUR62009423"/>
</dbReference>
<name>A0A803LC34_CHEQI</name>